<keyword evidence="1" id="KW-0328">Glycosyltransferase</keyword>
<keyword evidence="5" id="KW-1185">Reference proteome</keyword>
<proteinExistence type="predicted"/>
<dbReference type="Proteomes" id="UP000680815">
    <property type="component" value="Unassembled WGS sequence"/>
</dbReference>
<dbReference type="RefSeq" id="WP_209351614.1">
    <property type="nucleotide sequence ID" value="NZ_JAGIYZ010000008.1"/>
</dbReference>
<dbReference type="Pfam" id="PF13692">
    <property type="entry name" value="Glyco_trans_1_4"/>
    <property type="match status" value="1"/>
</dbReference>
<dbReference type="PANTHER" id="PTHR12526:SF510">
    <property type="entry name" value="D-INOSITOL 3-PHOSPHATE GLYCOSYLTRANSFERASE"/>
    <property type="match status" value="1"/>
</dbReference>
<evidence type="ECO:0000313" key="4">
    <source>
        <dbReference type="EMBL" id="MBP0464240.1"/>
    </source>
</evidence>
<evidence type="ECO:0000259" key="3">
    <source>
        <dbReference type="Pfam" id="PF13579"/>
    </source>
</evidence>
<feature type="domain" description="Glycosyltransferase subfamily 4-like N-terminal" evidence="3">
    <location>
        <begin position="17"/>
        <end position="170"/>
    </location>
</feature>
<comment type="caution">
    <text evidence="4">The sequence shown here is derived from an EMBL/GenBank/DDBJ whole genome shotgun (WGS) entry which is preliminary data.</text>
</comment>
<dbReference type="SUPFAM" id="SSF53756">
    <property type="entry name" value="UDP-Glycosyltransferase/glycogen phosphorylase"/>
    <property type="match status" value="1"/>
</dbReference>
<dbReference type="InterPro" id="IPR028098">
    <property type="entry name" value="Glyco_trans_4-like_N"/>
</dbReference>
<gene>
    <name evidence="4" type="ORF">J5Y09_09975</name>
</gene>
<dbReference type="Gene3D" id="3.40.50.2000">
    <property type="entry name" value="Glycogen Phosphorylase B"/>
    <property type="match status" value="2"/>
</dbReference>
<organism evidence="4 5">
    <name type="scientific">Roseomonas nitratireducens</name>
    <dbReference type="NCBI Taxonomy" id="2820810"/>
    <lineage>
        <taxon>Bacteria</taxon>
        <taxon>Pseudomonadati</taxon>
        <taxon>Pseudomonadota</taxon>
        <taxon>Alphaproteobacteria</taxon>
        <taxon>Acetobacterales</taxon>
        <taxon>Roseomonadaceae</taxon>
        <taxon>Roseomonas</taxon>
    </lineage>
</organism>
<evidence type="ECO:0000256" key="1">
    <source>
        <dbReference type="ARBA" id="ARBA00022676"/>
    </source>
</evidence>
<sequence length="388" mass="41322">MRIALTSPFCWPQRRRGSERLLHDLSHWLAGRGHDVTVIATAPGERRVEADGAVRRILLPQRGPLGLELRALNFFHRFAFQVEAEIAADPPDAVLSLNYHDAWGVLRARRRGARTRLVYQAVGIPMRRYFRRIPLDGWMFRRVLRGAEDVLTISRFARGLLAAEFGRDSRLLHAPTDLAPLLAAPKPPPGGAPRLLFAADLNEPRKGALLLARAFARVAAARPGTRLDYSGHADATVQAAIRAAVPPHLIPAIAFHGVGAVGDLPALYASASVFVLPAIWEAQGMVLVEALAAGTPVVACDHGGVGDIVDDPAIGRLFAPGPIRDHAATDDAALAEAILAAADLAARPGTEAACRARAAAFGLDRLGPAYEACLAGEGGTADGHIRPS</sequence>
<protein>
    <submittedName>
        <fullName evidence="4">Glycosyltransferase family 4 protein</fullName>
    </submittedName>
</protein>
<evidence type="ECO:0000313" key="5">
    <source>
        <dbReference type="Proteomes" id="UP000680815"/>
    </source>
</evidence>
<dbReference type="PANTHER" id="PTHR12526">
    <property type="entry name" value="GLYCOSYLTRANSFERASE"/>
    <property type="match status" value="1"/>
</dbReference>
<reference evidence="4 5" key="1">
    <citation type="submission" date="2021-03" db="EMBL/GenBank/DDBJ databases">
        <authorList>
            <person name="So Y."/>
        </authorList>
    </citation>
    <scope>NUCLEOTIDE SEQUENCE [LARGE SCALE GENOMIC DNA]</scope>
    <source>
        <strain evidence="4 5">PWR1</strain>
    </source>
</reference>
<keyword evidence="2" id="KW-0808">Transferase</keyword>
<name>A0ABS4AS97_9PROT</name>
<accession>A0ABS4AS97</accession>
<dbReference type="Pfam" id="PF13579">
    <property type="entry name" value="Glyco_trans_4_4"/>
    <property type="match status" value="1"/>
</dbReference>
<dbReference type="CDD" id="cd03801">
    <property type="entry name" value="GT4_PimA-like"/>
    <property type="match status" value="1"/>
</dbReference>
<evidence type="ECO:0000256" key="2">
    <source>
        <dbReference type="ARBA" id="ARBA00022679"/>
    </source>
</evidence>
<dbReference type="EMBL" id="JAGIYZ010000008">
    <property type="protein sequence ID" value="MBP0464240.1"/>
    <property type="molecule type" value="Genomic_DNA"/>
</dbReference>